<evidence type="ECO:0000256" key="4">
    <source>
        <dbReference type="ARBA" id="ARBA00023157"/>
    </source>
</evidence>
<evidence type="ECO:0000256" key="5">
    <source>
        <dbReference type="ARBA" id="ARBA00023284"/>
    </source>
</evidence>
<dbReference type="SUPFAM" id="SSF52833">
    <property type="entry name" value="Thioredoxin-like"/>
    <property type="match status" value="1"/>
</dbReference>
<protein>
    <submittedName>
        <fullName evidence="8">DsbA family protein</fullName>
    </submittedName>
</protein>
<evidence type="ECO:0000313" key="8">
    <source>
        <dbReference type="EMBL" id="MFC0564117.1"/>
    </source>
</evidence>
<evidence type="ECO:0000256" key="3">
    <source>
        <dbReference type="ARBA" id="ARBA00023002"/>
    </source>
</evidence>
<keyword evidence="9" id="KW-1185">Reference proteome</keyword>
<keyword evidence="4" id="KW-1015">Disulfide bond</keyword>
<dbReference type="CDD" id="cd02972">
    <property type="entry name" value="DsbA_family"/>
    <property type="match status" value="1"/>
</dbReference>
<keyword evidence="6" id="KW-0472">Membrane</keyword>
<evidence type="ECO:0000256" key="6">
    <source>
        <dbReference type="SAM" id="Phobius"/>
    </source>
</evidence>
<evidence type="ECO:0000256" key="1">
    <source>
        <dbReference type="ARBA" id="ARBA00005791"/>
    </source>
</evidence>
<organism evidence="8 9">
    <name type="scientific">Plantactinospora siamensis</name>
    <dbReference type="NCBI Taxonomy" id="555372"/>
    <lineage>
        <taxon>Bacteria</taxon>
        <taxon>Bacillati</taxon>
        <taxon>Actinomycetota</taxon>
        <taxon>Actinomycetes</taxon>
        <taxon>Micromonosporales</taxon>
        <taxon>Micromonosporaceae</taxon>
        <taxon>Plantactinospora</taxon>
    </lineage>
</organism>
<dbReference type="EMBL" id="JBHLUE010000004">
    <property type="protein sequence ID" value="MFC0564117.1"/>
    <property type="molecule type" value="Genomic_DNA"/>
</dbReference>
<keyword evidence="2" id="KW-0732">Signal</keyword>
<comment type="similarity">
    <text evidence="1">Belongs to the thioredoxin family. DsbA subfamily.</text>
</comment>
<feature type="transmembrane region" description="Helical" evidence="6">
    <location>
        <begin position="28"/>
        <end position="49"/>
    </location>
</feature>
<dbReference type="InterPro" id="IPR012336">
    <property type="entry name" value="Thioredoxin-like_fold"/>
</dbReference>
<keyword evidence="3" id="KW-0560">Oxidoreductase</keyword>
<proteinExistence type="inferred from homology"/>
<accession>A0ABV6NTN0</accession>
<dbReference type="Gene3D" id="3.40.30.10">
    <property type="entry name" value="Glutaredoxin"/>
    <property type="match status" value="1"/>
</dbReference>
<keyword evidence="6" id="KW-0812">Transmembrane</keyword>
<evidence type="ECO:0000313" key="9">
    <source>
        <dbReference type="Proteomes" id="UP001589894"/>
    </source>
</evidence>
<comment type="caution">
    <text evidence="8">The sequence shown here is derived from an EMBL/GenBank/DDBJ whole genome shotgun (WGS) entry which is preliminary data.</text>
</comment>
<dbReference type="Pfam" id="PF13462">
    <property type="entry name" value="Thioredoxin_4"/>
    <property type="match status" value="1"/>
</dbReference>
<sequence>MSSRKDQKSSARVVREQLARERRRRRTLWTSAAAVAVLVIAGLIGYAVWSGQRPAGNSATPPGTVAGGTAVALGSGPVTIDIYEDFQCPVCRQFEQQSGDTIDQLVAQNKVKVQYHPIAILDRFSTTNYSTRSAAAAGCTTQTGKFRDYAKALFAQQPAEGSAGLTNDQLVDIGNQAGISGGDFAACVKDQRYKGWTQTSTDTATKNGVNGTPTVLVNGQKVDTPTPENITAAVTAAAK</sequence>
<evidence type="ECO:0000256" key="2">
    <source>
        <dbReference type="ARBA" id="ARBA00022729"/>
    </source>
</evidence>
<feature type="domain" description="Thioredoxin-like fold" evidence="7">
    <location>
        <begin position="76"/>
        <end position="234"/>
    </location>
</feature>
<dbReference type="Proteomes" id="UP001589894">
    <property type="component" value="Unassembled WGS sequence"/>
</dbReference>
<dbReference type="InterPro" id="IPR036249">
    <property type="entry name" value="Thioredoxin-like_sf"/>
</dbReference>
<keyword evidence="5" id="KW-0676">Redox-active center</keyword>
<keyword evidence="6" id="KW-1133">Transmembrane helix</keyword>
<dbReference type="PANTHER" id="PTHR13887">
    <property type="entry name" value="GLUTATHIONE S-TRANSFERASE KAPPA"/>
    <property type="match status" value="1"/>
</dbReference>
<dbReference type="RefSeq" id="WP_377337057.1">
    <property type="nucleotide sequence ID" value="NZ_JBHLUE010000004.1"/>
</dbReference>
<evidence type="ECO:0000259" key="7">
    <source>
        <dbReference type="Pfam" id="PF13462"/>
    </source>
</evidence>
<gene>
    <name evidence="8" type="ORF">ACFFHU_08050</name>
</gene>
<dbReference type="PANTHER" id="PTHR13887:SF14">
    <property type="entry name" value="DISULFIDE BOND FORMATION PROTEIN D"/>
    <property type="match status" value="1"/>
</dbReference>
<reference evidence="8 9" key="1">
    <citation type="submission" date="2024-09" db="EMBL/GenBank/DDBJ databases">
        <authorList>
            <person name="Sun Q."/>
            <person name="Mori K."/>
        </authorList>
    </citation>
    <scope>NUCLEOTIDE SEQUENCE [LARGE SCALE GENOMIC DNA]</scope>
    <source>
        <strain evidence="8 9">TBRC 2205</strain>
    </source>
</reference>
<name>A0ABV6NTN0_9ACTN</name>